<feature type="region of interest" description="Disordered" evidence="1">
    <location>
        <begin position="1"/>
        <end position="25"/>
    </location>
</feature>
<comment type="caution">
    <text evidence="2">The sequence shown here is derived from an EMBL/GenBank/DDBJ whole genome shotgun (WGS) entry which is preliminary data.</text>
</comment>
<protein>
    <submittedName>
        <fullName evidence="2">Uncharacterized protein</fullName>
    </submittedName>
</protein>
<evidence type="ECO:0000313" key="2">
    <source>
        <dbReference type="EMBL" id="GEU56578.1"/>
    </source>
</evidence>
<dbReference type="InterPro" id="IPR052343">
    <property type="entry name" value="Retrotransposon-Effector_Assoc"/>
</dbReference>
<organism evidence="2">
    <name type="scientific">Tanacetum cinerariifolium</name>
    <name type="common">Dalmatian daisy</name>
    <name type="synonym">Chrysanthemum cinerariifolium</name>
    <dbReference type="NCBI Taxonomy" id="118510"/>
    <lineage>
        <taxon>Eukaryota</taxon>
        <taxon>Viridiplantae</taxon>
        <taxon>Streptophyta</taxon>
        <taxon>Embryophyta</taxon>
        <taxon>Tracheophyta</taxon>
        <taxon>Spermatophyta</taxon>
        <taxon>Magnoliopsida</taxon>
        <taxon>eudicotyledons</taxon>
        <taxon>Gunneridae</taxon>
        <taxon>Pentapetalae</taxon>
        <taxon>asterids</taxon>
        <taxon>campanulids</taxon>
        <taxon>Asterales</taxon>
        <taxon>Asteraceae</taxon>
        <taxon>Asteroideae</taxon>
        <taxon>Anthemideae</taxon>
        <taxon>Anthemidinae</taxon>
        <taxon>Tanacetum</taxon>
    </lineage>
</organism>
<gene>
    <name evidence="2" type="ORF">Tci_028556</name>
</gene>
<dbReference type="EMBL" id="BKCJ010003685">
    <property type="protein sequence ID" value="GEU56578.1"/>
    <property type="molecule type" value="Genomic_DNA"/>
</dbReference>
<accession>A0A6L2L4I2</accession>
<dbReference type="PANTHER" id="PTHR46890">
    <property type="entry name" value="NON-LTR RETROLELEMENT REVERSE TRANSCRIPTASE-LIKE PROTEIN-RELATED"/>
    <property type="match status" value="1"/>
</dbReference>
<proteinExistence type="predicted"/>
<dbReference type="InterPro" id="IPR018247">
    <property type="entry name" value="EF_Hand_1_Ca_BS"/>
</dbReference>
<name>A0A6L2L4I2_TANCI</name>
<evidence type="ECO:0000256" key="1">
    <source>
        <dbReference type="SAM" id="MobiDB-lite"/>
    </source>
</evidence>
<feature type="compositionally biased region" description="Basic and acidic residues" evidence="1">
    <location>
        <begin position="1"/>
        <end position="24"/>
    </location>
</feature>
<dbReference type="AlphaFoldDB" id="A0A6L2L4I2"/>
<reference evidence="2" key="1">
    <citation type="journal article" date="2019" name="Sci. Rep.">
        <title>Draft genome of Tanacetum cinerariifolium, the natural source of mosquito coil.</title>
        <authorList>
            <person name="Yamashiro T."/>
            <person name="Shiraishi A."/>
            <person name="Satake H."/>
            <person name="Nakayama K."/>
        </authorList>
    </citation>
    <scope>NUCLEOTIDE SEQUENCE</scope>
</reference>
<sequence>MKSDNDKEGRVEIKEVNGNDRFDGDLCGDQFPPIIDQVDDDIKSIDVSEGSTSKSVGEKSNGYSGNIVGVWKMKFAEIVNTNKIDNKLVEISTEISKNGNEVVILNDEMIELGFEKWKNNICGFFVGWRVNYEKGKDNRNNNSWNGYNMTYNRQRYYETQNKFYSGRENNAKDLEKEDNVEQGNRFEEELNIRNEDSQAEVDKNPHNNNVKAKSCQVLKEYYDAMRDENNLLMQKAKIEWLKDGDRNTEFFHRIIKERIHKGRIMTICNKKGERFENEKVAEQFVKHFEDFLGKKDVVINFPIDKVVFPNKSSSDDVERICRGISDVEVKNAMFDVEDSKALGPNGYTARLKGVLGKLVNESQSAFIAGRQITDNILLAQELFKGYNRKQKIRKFGFPAKMIEWIMVCVSTTKFFININEEREGYFSGGRGLRQGDPMSLYLFTLVMKFFVMDNAGKERKFSVNYVWKDLCTEALKVEWHKILWVIERLIKPAIVDDKPKFLVSNVFSIRYRIKKLMMMGTADEIVKVSEKGPVFVEDRSKEEQVADMISHFNDRFRLFNLELNNLNLTGILLQNLEILGVLQDVAADPTLPCRKAVHCALYGHGEAIFFQSWLVQEQTALGKDKSNPLTVGSLLKTTWSSIHHLLTDEVLTSPEQTATGITERQQEIERREATARSLKDAIKLEDMSMNLRSEAIHHVMLQSLINKINGMLGNKQFLYEDEDDDLDWS</sequence>
<dbReference type="PANTHER" id="PTHR46890:SF48">
    <property type="entry name" value="RNA-DIRECTED DNA POLYMERASE"/>
    <property type="match status" value="1"/>
</dbReference>
<dbReference type="PROSITE" id="PS00018">
    <property type="entry name" value="EF_HAND_1"/>
    <property type="match status" value="1"/>
</dbReference>